<dbReference type="Pfam" id="PF13407">
    <property type="entry name" value="Peripla_BP_4"/>
    <property type="match status" value="1"/>
</dbReference>
<dbReference type="RefSeq" id="WP_114713075.1">
    <property type="nucleotide sequence ID" value="NZ_KZ857259.1"/>
</dbReference>
<dbReference type="InterPro" id="IPR000843">
    <property type="entry name" value="HTH_LacI"/>
</dbReference>
<dbReference type="PANTHER" id="PTHR30146:SF152">
    <property type="entry name" value="TRANSCRIPTIONAL REGULATORY PROTEIN"/>
    <property type="match status" value="1"/>
</dbReference>
<name>A0A370KRN6_9HYPH</name>
<dbReference type="InterPro" id="IPR025997">
    <property type="entry name" value="SBP_2_dom"/>
</dbReference>
<gene>
    <name evidence="5" type="ORF">B5K06_12040</name>
</gene>
<keyword evidence="2" id="KW-0238">DNA-binding</keyword>
<dbReference type="Gene3D" id="1.10.260.40">
    <property type="entry name" value="lambda repressor-like DNA-binding domains"/>
    <property type="match status" value="1"/>
</dbReference>
<dbReference type="PANTHER" id="PTHR30146">
    <property type="entry name" value="LACI-RELATED TRANSCRIPTIONAL REPRESSOR"/>
    <property type="match status" value="1"/>
</dbReference>
<proteinExistence type="predicted"/>
<organism evidence="5 6">
    <name type="scientific">Rhizobium grahamii</name>
    <dbReference type="NCBI Taxonomy" id="1120045"/>
    <lineage>
        <taxon>Bacteria</taxon>
        <taxon>Pseudomonadati</taxon>
        <taxon>Pseudomonadota</taxon>
        <taxon>Alphaproteobacteria</taxon>
        <taxon>Hyphomicrobiales</taxon>
        <taxon>Rhizobiaceae</taxon>
        <taxon>Rhizobium/Agrobacterium group</taxon>
        <taxon>Rhizobium</taxon>
    </lineage>
</organism>
<sequence>MSKVTLKDVAREAKLGLATVERVINGRGGVTEKTIEKVIRAAKKLEYGTRQSHFNRGAIRIEVILVRPETSFFARLNQAFERIAASLDKNVILHRTFVKESDPVGMARHVANPAFRRSGLIICAPDDARVSASLRRANAAGVEVVQIVARCDPDIPFVGIDDYAAGRCAAYYMTGMLGARSGKLVSLCHSGAYANHRQRIKGFSDYIAQKGSPEHSFSLVMFGHDDDLQSAELLSEALRRNPDIIGVYSAGGGDEGVAIVLQQWAKQKDVYWVGHELTDKKKRHLQSGLMDICIDQTPEVQARRAVDIILHKLDIIKAEITTDPVRFMTINAQNV</sequence>
<dbReference type="SMART" id="SM00354">
    <property type="entry name" value="HTH_LACI"/>
    <property type="match status" value="1"/>
</dbReference>
<dbReference type="GO" id="GO:0000976">
    <property type="term" value="F:transcription cis-regulatory region binding"/>
    <property type="evidence" value="ECO:0007669"/>
    <property type="project" value="TreeGrafter"/>
</dbReference>
<keyword evidence="1" id="KW-0805">Transcription regulation</keyword>
<dbReference type="SUPFAM" id="SSF47413">
    <property type="entry name" value="lambda repressor-like DNA-binding domains"/>
    <property type="match status" value="1"/>
</dbReference>
<dbReference type="InterPro" id="IPR010982">
    <property type="entry name" value="Lambda_DNA-bd_dom_sf"/>
</dbReference>
<dbReference type="PROSITE" id="PS50932">
    <property type="entry name" value="HTH_LACI_2"/>
    <property type="match status" value="1"/>
</dbReference>
<dbReference type="CDD" id="cd01392">
    <property type="entry name" value="HTH_LacI"/>
    <property type="match status" value="1"/>
</dbReference>
<accession>A0A370KRN6</accession>
<keyword evidence="3" id="KW-0804">Transcription</keyword>
<dbReference type="SUPFAM" id="SSF53822">
    <property type="entry name" value="Periplasmic binding protein-like I"/>
    <property type="match status" value="1"/>
</dbReference>
<dbReference type="CDD" id="cd06307">
    <property type="entry name" value="PBP1_sugar_binding"/>
    <property type="match status" value="1"/>
</dbReference>
<evidence type="ECO:0000256" key="2">
    <source>
        <dbReference type="ARBA" id="ARBA00023125"/>
    </source>
</evidence>
<evidence type="ECO:0000259" key="4">
    <source>
        <dbReference type="PROSITE" id="PS50932"/>
    </source>
</evidence>
<dbReference type="EMBL" id="NAAC01000011">
    <property type="protein sequence ID" value="RDJ12452.1"/>
    <property type="molecule type" value="Genomic_DNA"/>
</dbReference>
<dbReference type="OrthoDB" id="9805774at2"/>
<dbReference type="Gene3D" id="3.40.50.2300">
    <property type="match status" value="2"/>
</dbReference>
<dbReference type="InterPro" id="IPR028082">
    <property type="entry name" value="Peripla_BP_I"/>
</dbReference>
<protein>
    <submittedName>
        <fullName evidence="5">LacI family transcriptional regulator</fullName>
    </submittedName>
</protein>
<feature type="domain" description="HTH lacI-type" evidence="4">
    <location>
        <begin position="4"/>
        <end position="47"/>
    </location>
</feature>
<dbReference type="Proteomes" id="UP000254939">
    <property type="component" value="Unassembled WGS sequence"/>
</dbReference>
<dbReference type="GO" id="GO:0003700">
    <property type="term" value="F:DNA-binding transcription factor activity"/>
    <property type="evidence" value="ECO:0007669"/>
    <property type="project" value="TreeGrafter"/>
</dbReference>
<reference evidence="5 6" key="1">
    <citation type="submission" date="2017-03" db="EMBL/GenBank/DDBJ databases">
        <title>Genome analysis of Rhizobial strains effectives or ineffectives for nitrogen fixation isolated from bean seeds.</title>
        <authorList>
            <person name="Peralta H."/>
            <person name="Aguilar-Vera A."/>
            <person name="Mora Y."/>
            <person name="Vargas-Lagunas C."/>
            <person name="Girard L."/>
            <person name="Mora J."/>
        </authorList>
    </citation>
    <scope>NUCLEOTIDE SEQUENCE [LARGE SCALE GENOMIC DNA]</scope>
    <source>
        <strain evidence="5 6">CCGM3</strain>
    </source>
</reference>
<evidence type="ECO:0000256" key="3">
    <source>
        <dbReference type="ARBA" id="ARBA00023163"/>
    </source>
</evidence>
<comment type="caution">
    <text evidence="5">The sequence shown here is derived from an EMBL/GenBank/DDBJ whole genome shotgun (WGS) entry which is preliminary data.</text>
</comment>
<evidence type="ECO:0000313" key="6">
    <source>
        <dbReference type="Proteomes" id="UP000254939"/>
    </source>
</evidence>
<evidence type="ECO:0000256" key="1">
    <source>
        <dbReference type="ARBA" id="ARBA00023015"/>
    </source>
</evidence>
<evidence type="ECO:0000313" key="5">
    <source>
        <dbReference type="EMBL" id="RDJ12452.1"/>
    </source>
</evidence>
<dbReference type="Pfam" id="PF00356">
    <property type="entry name" value="LacI"/>
    <property type="match status" value="1"/>
</dbReference>
<dbReference type="AlphaFoldDB" id="A0A370KRN6"/>